<feature type="transmembrane region" description="Helical" evidence="1">
    <location>
        <begin position="171"/>
        <end position="194"/>
    </location>
</feature>
<comment type="caution">
    <text evidence="3">The sequence shown here is derived from an EMBL/GenBank/DDBJ whole genome shotgun (WGS) entry which is preliminary data.</text>
</comment>
<gene>
    <name evidence="3" type="ORF">E6H00_08120</name>
</gene>
<reference evidence="3 4" key="1">
    <citation type="journal article" date="2019" name="Nat. Microbiol.">
        <title>Mediterranean grassland soil C-N compound turnover is dependent on rainfall and depth, and is mediated by genomically divergent microorganisms.</title>
        <authorList>
            <person name="Diamond S."/>
            <person name="Andeer P.F."/>
            <person name="Li Z."/>
            <person name="Crits-Christoph A."/>
            <person name="Burstein D."/>
            <person name="Anantharaman K."/>
            <person name="Lane K.R."/>
            <person name="Thomas B.C."/>
            <person name="Pan C."/>
            <person name="Northen T.R."/>
            <person name="Banfield J.F."/>
        </authorList>
    </citation>
    <scope>NUCLEOTIDE SEQUENCE [LARGE SCALE GENOMIC DNA]</scope>
    <source>
        <strain evidence="3">NP_3</strain>
    </source>
</reference>
<dbReference type="EMBL" id="VBAK01000116">
    <property type="protein sequence ID" value="TMI89981.1"/>
    <property type="molecule type" value="Genomic_DNA"/>
</dbReference>
<sequence length="376" mass="41497">MHSRMHLPALDGVRGIAILLVLVFHSFLLGGIRPAVWLDRIVTAVSEPGWSGVDLFFVLSGFLITGILYDAKGRDGYFRNFYARRILRIFPLYYGFLGFVFIVLPRLTPFGRHHLSLLHDQIWYWTYLLNVLISLRGWPPVADLNHLWSLAVEEQFYLVWPWVVFMLGRRALMAACLGMAAGSLAVRAAVWAAAPPHVVQMASVLMPARMDALAAGGLLALLAREPEGLARLTKWGPPATAAAAGLLGMLFYWRHRLVPTDAPVQILGLTLLAIFYGGVLAIAVTSPRDTVAGRLFAHPGLRVLGRYSYGLYIFHLPIMWYARNIVNATSVPALAGSELPGQLLFTAVAAAGSLGAAVLSWHLYEAQFLKLKSLFR</sequence>
<dbReference type="AlphaFoldDB" id="A0A537K2G5"/>
<dbReference type="GO" id="GO:0016020">
    <property type="term" value="C:membrane"/>
    <property type="evidence" value="ECO:0007669"/>
    <property type="project" value="TreeGrafter"/>
</dbReference>
<protein>
    <submittedName>
        <fullName evidence="3">Acyltransferase</fullName>
    </submittedName>
</protein>
<evidence type="ECO:0000313" key="4">
    <source>
        <dbReference type="Proteomes" id="UP000318509"/>
    </source>
</evidence>
<feature type="transmembrane region" description="Helical" evidence="1">
    <location>
        <begin position="235"/>
        <end position="253"/>
    </location>
</feature>
<dbReference type="GO" id="GO:0016747">
    <property type="term" value="F:acyltransferase activity, transferring groups other than amino-acyl groups"/>
    <property type="evidence" value="ECO:0007669"/>
    <property type="project" value="InterPro"/>
</dbReference>
<feature type="transmembrane region" description="Helical" evidence="1">
    <location>
        <begin position="304"/>
        <end position="322"/>
    </location>
</feature>
<feature type="transmembrane region" description="Helical" evidence="1">
    <location>
        <begin position="206"/>
        <end position="223"/>
    </location>
</feature>
<evidence type="ECO:0000259" key="2">
    <source>
        <dbReference type="Pfam" id="PF01757"/>
    </source>
</evidence>
<organism evidence="3 4">
    <name type="scientific">Candidatus Segetimicrobium genomatis</name>
    <dbReference type="NCBI Taxonomy" id="2569760"/>
    <lineage>
        <taxon>Bacteria</taxon>
        <taxon>Bacillati</taxon>
        <taxon>Candidatus Sysuimicrobiota</taxon>
        <taxon>Candidatus Sysuimicrobiia</taxon>
        <taxon>Candidatus Sysuimicrobiales</taxon>
        <taxon>Candidatus Segetimicrobiaceae</taxon>
        <taxon>Candidatus Segetimicrobium</taxon>
    </lineage>
</organism>
<feature type="transmembrane region" description="Helical" evidence="1">
    <location>
        <begin position="12"/>
        <end position="32"/>
    </location>
</feature>
<keyword evidence="1" id="KW-0472">Membrane</keyword>
<keyword evidence="3" id="KW-0012">Acyltransferase</keyword>
<accession>A0A537K2G5</accession>
<dbReference type="PANTHER" id="PTHR23028">
    <property type="entry name" value="ACETYLTRANSFERASE"/>
    <property type="match status" value="1"/>
</dbReference>
<dbReference type="PANTHER" id="PTHR23028:SF53">
    <property type="entry name" value="ACYL_TRANSF_3 DOMAIN-CONTAINING PROTEIN"/>
    <property type="match status" value="1"/>
</dbReference>
<feature type="transmembrane region" description="Helical" evidence="1">
    <location>
        <begin position="265"/>
        <end position="284"/>
    </location>
</feature>
<feature type="domain" description="Acyltransferase 3" evidence="2">
    <location>
        <begin position="8"/>
        <end position="358"/>
    </location>
</feature>
<keyword evidence="3" id="KW-0808">Transferase</keyword>
<evidence type="ECO:0000256" key="1">
    <source>
        <dbReference type="SAM" id="Phobius"/>
    </source>
</evidence>
<dbReference type="GO" id="GO:0000271">
    <property type="term" value="P:polysaccharide biosynthetic process"/>
    <property type="evidence" value="ECO:0007669"/>
    <property type="project" value="TreeGrafter"/>
</dbReference>
<evidence type="ECO:0000313" key="3">
    <source>
        <dbReference type="EMBL" id="TMI89981.1"/>
    </source>
</evidence>
<feature type="transmembrane region" description="Helical" evidence="1">
    <location>
        <begin position="122"/>
        <end position="138"/>
    </location>
</feature>
<keyword evidence="1" id="KW-0812">Transmembrane</keyword>
<dbReference type="InterPro" id="IPR002656">
    <property type="entry name" value="Acyl_transf_3_dom"/>
</dbReference>
<name>A0A537K2G5_9BACT</name>
<feature type="transmembrane region" description="Helical" evidence="1">
    <location>
        <begin position="342"/>
        <end position="364"/>
    </location>
</feature>
<proteinExistence type="predicted"/>
<feature type="transmembrane region" description="Helical" evidence="1">
    <location>
        <begin position="92"/>
        <end position="110"/>
    </location>
</feature>
<dbReference type="Proteomes" id="UP000318509">
    <property type="component" value="Unassembled WGS sequence"/>
</dbReference>
<dbReference type="Pfam" id="PF01757">
    <property type="entry name" value="Acyl_transf_3"/>
    <property type="match status" value="1"/>
</dbReference>
<dbReference type="InterPro" id="IPR050879">
    <property type="entry name" value="Acyltransferase_3"/>
</dbReference>
<feature type="transmembrane region" description="Helical" evidence="1">
    <location>
        <begin position="52"/>
        <end position="71"/>
    </location>
</feature>
<keyword evidence="1" id="KW-1133">Transmembrane helix</keyword>